<name>A0ACA9YA86_9ASCO</name>
<dbReference type="EMBL" id="CALSDN010000007">
    <property type="protein sequence ID" value="CAH6721966.1"/>
    <property type="molecule type" value="Genomic_DNA"/>
</dbReference>
<evidence type="ECO:0000313" key="2">
    <source>
        <dbReference type="Proteomes" id="UP001152531"/>
    </source>
</evidence>
<gene>
    <name evidence="1" type="ORF">CLIB1444_07S06480</name>
</gene>
<accession>A0ACA9YA86</accession>
<sequence length="610" mass="70321">MFKTTFHQYAESMTNHSVENDSPDTSFPRIEDVLEDDLNLCLINSDSQECNQNLSTYIKTVVDIIGSKSDATYHELSVYAMRLLTSNLFVKNYQMCLGKFLGLIKVFTDVKAFENESDECKTTETDEKMKEFICIVLYLLLKVNNGEEYDEDFKDLLNNIEKPQLYHHLKSLNFITLIANFIVSHIDGEDNCFILIKFCGDIIFQYLFYVELLSDEEFENIVSHTNLIHLLVRNLLNNHETSNQSDDWADEDNLIAYEEFKLLLLINEQYLMKSYTCSTRNKVFDELMTEDLSESSESIKSKISGFMNLLLFHLNREESQIIKILILKFLYLVFTSSYTSKLYYLNDLKILVDIFVRELNDLPFLEEVHKSNRPLVLTYLKVMYPMMMFSQLNDLNESYKKDEIVEMLSNFTILQSDSDKNLNTISDLANKCLTIPWLKKKKKVYNHNNSSASSLSSTPLTTPSSTPQQLHASIYEKPNDSNDSIAHSFTRVASTRTFSNNDYHLHTTVHNTNPINELSDLTIDPSKLERRKSNILDLPNEYLQRRTPKNQLAQKAMKKKAPPPPPSPINFGSQTSSPASSPIISRMSTPGRAPPPPPPPRRRKVNMHSK</sequence>
<proteinExistence type="predicted"/>
<keyword evidence="2" id="KW-1185">Reference proteome</keyword>
<organism evidence="1 2">
    <name type="scientific">[Candida] jaroonii</name>
    <dbReference type="NCBI Taxonomy" id="467808"/>
    <lineage>
        <taxon>Eukaryota</taxon>
        <taxon>Fungi</taxon>
        <taxon>Dikarya</taxon>
        <taxon>Ascomycota</taxon>
        <taxon>Saccharomycotina</taxon>
        <taxon>Pichiomycetes</taxon>
        <taxon>Debaryomycetaceae</taxon>
        <taxon>Yamadazyma</taxon>
    </lineage>
</organism>
<protein>
    <submittedName>
        <fullName evidence="1">Uncharacterized protein</fullName>
    </submittedName>
</protein>
<dbReference type="Proteomes" id="UP001152531">
    <property type="component" value="Unassembled WGS sequence"/>
</dbReference>
<reference evidence="1" key="1">
    <citation type="submission" date="2022-06" db="EMBL/GenBank/DDBJ databases">
        <authorList>
            <person name="Legras J.-L."/>
            <person name="Devillers H."/>
            <person name="Grondin C."/>
        </authorList>
    </citation>
    <scope>NUCLEOTIDE SEQUENCE</scope>
    <source>
        <strain evidence="1">CLIB 1444</strain>
    </source>
</reference>
<evidence type="ECO:0000313" key="1">
    <source>
        <dbReference type="EMBL" id="CAH6721966.1"/>
    </source>
</evidence>
<comment type="caution">
    <text evidence="1">The sequence shown here is derived from an EMBL/GenBank/DDBJ whole genome shotgun (WGS) entry which is preliminary data.</text>
</comment>